<evidence type="ECO:0000256" key="2">
    <source>
        <dbReference type="ARBA" id="ARBA00022630"/>
    </source>
</evidence>
<dbReference type="Pfam" id="PF07992">
    <property type="entry name" value="Pyr_redox_2"/>
    <property type="match status" value="1"/>
</dbReference>
<dbReference type="KEGG" id="cxe:FOB82_09125"/>
<protein>
    <recommendedName>
        <fullName evidence="4">FAD/NAD(P)-binding domain-containing protein</fullName>
    </recommendedName>
</protein>
<evidence type="ECO:0000313" key="6">
    <source>
        <dbReference type="Proteomes" id="UP000426857"/>
    </source>
</evidence>
<dbReference type="InterPro" id="IPR036188">
    <property type="entry name" value="FAD/NAD-bd_sf"/>
</dbReference>
<feature type="domain" description="FAD/NAD(P)-binding" evidence="4">
    <location>
        <begin position="7"/>
        <end position="254"/>
    </location>
</feature>
<dbReference type="Proteomes" id="UP000426857">
    <property type="component" value="Chromosome"/>
</dbReference>
<sequence length="370" mass="37721">MPGHAHVVGAGPAGWAAARQLARAGWSVDLHAGEAHHPYNRVEVSKSLLVGTATAADHGLGAVPDGVTLHLGDRIVVTRGHLTRAATGEELSGPIILATGAIPRTVPSLADAHVLRTADDASLLRETLGGRGRGVDVVGAGVLGMEAAGSLTDAGQRVRVHDVAPEIMSRMLPDGAAAWLRGVHERRGVDFALGAEPQLDGDAVTVAAIGIRPDTELAEQLGLEVADGVVVDELGSTSRPGIYAVGDCSALRVGESLRREEDLASARASGIRGATGVLVDAGEMEAPGAHAPAPARRWSVQAGLRVTTVGEVVGAGAEPGAGAEHIVVVSEAEEFESVVVRDGLVIGAVAVAKRPNPRGIAATVGHPWDR</sequence>
<gene>
    <name evidence="5" type="ORF">FOB82_09125</name>
</gene>
<dbReference type="EMBL" id="CP046322">
    <property type="protein sequence ID" value="QGS35081.1"/>
    <property type="molecule type" value="Genomic_DNA"/>
</dbReference>
<dbReference type="PANTHER" id="PTHR43429:SF3">
    <property type="entry name" value="NITRITE REDUCTASE [NAD(P)H]"/>
    <property type="match status" value="1"/>
</dbReference>
<dbReference type="SUPFAM" id="SSF51905">
    <property type="entry name" value="FAD/NAD(P)-binding domain"/>
    <property type="match status" value="1"/>
</dbReference>
<keyword evidence="3" id="KW-0274">FAD</keyword>
<dbReference type="RefSeq" id="WP_155869787.1">
    <property type="nucleotide sequence ID" value="NZ_CP046322.1"/>
</dbReference>
<accession>A0A6B8TQR5</accession>
<evidence type="ECO:0000313" key="5">
    <source>
        <dbReference type="EMBL" id="QGS35081.1"/>
    </source>
</evidence>
<dbReference type="PRINTS" id="PR00469">
    <property type="entry name" value="PNDRDTASEII"/>
</dbReference>
<dbReference type="InterPro" id="IPR023753">
    <property type="entry name" value="FAD/NAD-binding_dom"/>
</dbReference>
<reference evidence="5 6" key="1">
    <citation type="submission" date="2019-11" db="EMBL/GenBank/DDBJ databases">
        <title>FDA dAtabase for Regulatory Grade micrObial Sequences (FDA-ARGOS): Supporting development and validation of Infectious Disease Dx tests.</title>
        <authorList>
            <person name="Kerrigan L."/>
            <person name="Long C."/>
            <person name="Tallon L."/>
            <person name="Sadzewicz L."/>
            <person name="Vavikolanu K."/>
            <person name="Mehta A."/>
            <person name="Aluvathingal J."/>
            <person name="Nadendla S."/>
            <person name="Yan Y."/>
            <person name="Sichtig H."/>
        </authorList>
    </citation>
    <scope>NUCLEOTIDE SEQUENCE [LARGE SCALE GENOMIC DNA]</scope>
    <source>
        <strain evidence="5 6">FDAARGOS_674</strain>
    </source>
</reference>
<dbReference type="InterPro" id="IPR050260">
    <property type="entry name" value="FAD-bd_OxRdtase"/>
</dbReference>
<evidence type="ECO:0000256" key="1">
    <source>
        <dbReference type="ARBA" id="ARBA00001974"/>
    </source>
</evidence>
<dbReference type="GO" id="GO:0016491">
    <property type="term" value="F:oxidoreductase activity"/>
    <property type="evidence" value="ECO:0007669"/>
    <property type="project" value="InterPro"/>
</dbReference>
<evidence type="ECO:0000256" key="3">
    <source>
        <dbReference type="ARBA" id="ARBA00022827"/>
    </source>
</evidence>
<organism evidence="5 6">
    <name type="scientific">Corynebacterium xerosis</name>
    <dbReference type="NCBI Taxonomy" id="1725"/>
    <lineage>
        <taxon>Bacteria</taxon>
        <taxon>Bacillati</taxon>
        <taxon>Actinomycetota</taxon>
        <taxon>Actinomycetes</taxon>
        <taxon>Mycobacteriales</taxon>
        <taxon>Corynebacteriaceae</taxon>
        <taxon>Corynebacterium</taxon>
    </lineage>
</organism>
<keyword evidence="2" id="KW-0285">Flavoprotein</keyword>
<name>A0A6B8TQR5_9CORY</name>
<dbReference type="Gene3D" id="3.50.50.60">
    <property type="entry name" value="FAD/NAD(P)-binding domain"/>
    <property type="match status" value="2"/>
</dbReference>
<dbReference type="AlphaFoldDB" id="A0A6B8TQR5"/>
<dbReference type="PRINTS" id="PR00368">
    <property type="entry name" value="FADPNR"/>
</dbReference>
<comment type="cofactor">
    <cofactor evidence="1">
        <name>FAD</name>
        <dbReference type="ChEBI" id="CHEBI:57692"/>
    </cofactor>
</comment>
<proteinExistence type="predicted"/>
<dbReference type="PANTHER" id="PTHR43429">
    <property type="entry name" value="PYRIDINE NUCLEOTIDE-DISULFIDE OXIDOREDUCTASE DOMAIN-CONTAINING"/>
    <property type="match status" value="1"/>
</dbReference>
<evidence type="ECO:0000259" key="4">
    <source>
        <dbReference type="Pfam" id="PF07992"/>
    </source>
</evidence>